<sequence length="55" mass="6172">MKLKIKSLCGLKKVHMKEHFDEIQSLVARPKYVCGKCARVASCGSHLCKARKLQA</sequence>
<gene>
    <name evidence="1" type="ORF">H5P27_07640</name>
</gene>
<evidence type="ECO:0000313" key="2">
    <source>
        <dbReference type="Proteomes" id="UP000526501"/>
    </source>
</evidence>
<name>A0A7X1E893_9BACT</name>
<dbReference type="Proteomes" id="UP000526501">
    <property type="component" value="Unassembled WGS sequence"/>
</dbReference>
<reference evidence="1 2" key="1">
    <citation type="submission" date="2020-07" db="EMBL/GenBank/DDBJ databases">
        <authorList>
            <person name="Feng X."/>
        </authorList>
    </citation>
    <scope>NUCLEOTIDE SEQUENCE [LARGE SCALE GENOMIC DNA]</scope>
    <source>
        <strain evidence="1 2">JCM23202</strain>
    </source>
</reference>
<dbReference type="EMBL" id="JACHVC010000007">
    <property type="protein sequence ID" value="MBC2605913.1"/>
    <property type="molecule type" value="Genomic_DNA"/>
</dbReference>
<comment type="caution">
    <text evidence="1">The sequence shown here is derived from an EMBL/GenBank/DDBJ whole genome shotgun (WGS) entry which is preliminary data.</text>
</comment>
<protein>
    <submittedName>
        <fullName evidence="1">Uncharacterized protein</fullName>
    </submittedName>
</protein>
<dbReference type="AlphaFoldDB" id="A0A7X1E893"/>
<accession>A0A7X1E893</accession>
<keyword evidence="2" id="KW-1185">Reference proteome</keyword>
<organism evidence="1 2">
    <name type="scientific">Pelagicoccus albus</name>
    <dbReference type="NCBI Taxonomy" id="415222"/>
    <lineage>
        <taxon>Bacteria</taxon>
        <taxon>Pseudomonadati</taxon>
        <taxon>Verrucomicrobiota</taxon>
        <taxon>Opitutia</taxon>
        <taxon>Puniceicoccales</taxon>
        <taxon>Pelagicoccaceae</taxon>
        <taxon>Pelagicoccus</taxon>
    </lineage>
</organism>
<evidence type="ECO:0000313" key="1">
    <source>
        <dbReference type="EMBL" id="MBC2605913.1"/>
    </source>
</evidence>
<dbReference type="RefSeq" id="WP_185659801.1">
    <property type="nucleotide sequence ID" value="NZ_CAWPOO010000007.1"/>
</dbReference>
<proteinExistence type="predicted"/>